<dbReference type="NCBIfam" id="TIGR01828">
    <property type="entry name" value="pyru_phos_dikin"/>
    <property type="match status" value="1"/>
</dbReference>
<evidence type="ECO:0000256" key="13">
    <source>
        <dbReference type="PIRSR" id="PIRSR000853-2"/>
    </source>
</evidence>
<dbReference type="InterPro" id="IPR018274">
    <property type="entry name" value="PEP_util_AS"/>
</dbReference>
<dbReference type="InterPro" id="IPR013815">
    <property type="entry name" value="ATP_grasp_subdomain_1"/>
</dbReference>
<dbReference type="GO" id="GO:0046872">
    <property type="term" value="F:metal ion binding"/>
    <property type="evidence" value="ECO:0007669"/>
    <property type="project" value="UniProtKB-KW"/>
</dbReference>
<proteinExistence type="inferred from homology"/>
<evidence type="ECO:0000256" key="10">
    <source>
        <dbReference type="ARBA" id="ARBA00022842"/>
    </source>
</evidence>
<protein>
    <recommendedName>
        <fullName evidence="4">Pyruvate, phosphate dikinase</fullName>
        <ecNumber evidence="3">2.7.9.1</ecNumber>
    </recommendedName>
    <alternativeName>
        <fullName evidence="11">Pyruvate, orthophosphate dikinase</fullName>
    </alternativeName>
</protein>
<organism evidence="18">
    <name type="scientific">candidate division WOR-3 bacterium</name>
    <dbReference type="NCBI Taxonomy" id="2052148"/>
    <lineage>
        <taxon>Bacteria</taxon>
        <taxon>Bacteria division WOR-3</taxon>
    </lineage>
</organism>
<dbReference type="SUPFAM" id="SSF56059">
    <property type="entry name" value="Glutathione synthetase ATP-binding domain-like"/>
    <property type="match status" value="1"/>
</dbReference>
<evidence type="ECO:0000256" key="1">
    <source>
        <dbReference type="ARBA" id="ARBA00001946"/>
    </source>
</evidence>
<feature type="domain" description="PEP-utilising enzyme C-terminal" evidence="17">
    <location>
        <begin position="504"/>
        <end position="853"/>
    </location>
</feature>
<evidence type="ECO:0000256" key="2">
    <source>
        <dbReference type="ARBA" id="ARBA00007837"/>
    </source>
</evidence>
<evidence type="ECO:0000256" key="5">
    <source>
        <dbReference type="ARBA" id="ARBA00022679"/>
    </source>
</evidence>
<feature type="binding site" evidence="14">
    <location>
        <position position="729"/>
    </location>
    <ligand>
        <name>Mg(2+)</name>
        <dbReference type="ChEBI" id="CHEBI:18420"/>
    </ligand>
</feature>
<keyword evidence="6 14" id="KW-0479">Metal-binding</keyword>
<keyword evidence="9" id="KW-0067">ATP-binding</keyword>
<evidence type="ECO:0000259" key="17">
    <source>
        <dbReference type="Pfam" id="PF02896"/>
    </source>
</evidence>
<dbReference type="Pfam" id="PF02896">
    <property type="entry name" value="PEP-utilizers_C"/>
    <property type="match status" value="1"/>
</dbReference>
<name>A0A7C3V049_UNCW3</name>
<keyword evidence="8 18" id="KW-0418">Kinase</keyword>
<comment type="similarity">
    <text evidence="2">Belongs to the PEP-utilizing enzyme family.</text>
</comment>
<feature type="active site" description="Proton donor" evidence="12">
    <location>
        <position position="815"/>
    </location>
</feature>
<evidence type="ECO:0000256" key="11">
    <source>
        <dbReference type="ARBA" id="ARBA00032883"/>
    </source>
</evidence>
<keyword evidence="18" id="KW-0670">Pyruvate</keyword>
<feature type="binding site" evidence="13">
    <location>
        <position position="602"/>
    </location>
    <ligand>
        <name>substrate</name>
    </ligand>
</feature>
<dbReference type="EMBL" id="DTMQ01000042">
    <property type="protein sequence ID" value="HGE99807.1"/>
    <property type="molecule type" value="Genomic_DNA"/>
</dbReference>
<dbReference type="Gene3D" id="3.30.1490.20">
    <property type="entry name" value="ATP-grasp fold, A domain"/>
    <property type="match status" value="2"/>
</dbReference>
<evidence type="ECO:0000259" key="16">
    <source>
        <dbReference type="Pfam" id="PF01326"/>
    </source>
</evidence>
<reference evidence="18" key="1">
    <citation type="journal article" date="2020" name="mSystems">
        <title>Genome- and Community-Level Interaction Insights into Carbon Utilization and Element Cycling Functions of Hydrothermarchaeota in Hydrothermal Sediment.</title>
        <authorList>
            <person name="Zhou Z."/>
            <person name="Liu Y."/>
            <person name="Xu W."/>
            <person name="Pan J."/>
            <person name="Luo Z.H."/>
            <person name="Li M."/>
        </authorList>
    </citation>
    <scope>NUCLEOTIDE SEQUENCE [LARGE SCALE GENOMIC DNA]</scope>
    <source>
        <strain evidence="18">SpSt-906</strain>
    </source>
</reference>
<evidence type="ECO:0000256" key="4">
    <source>
        <dbReference type="ARBA" id="ARBA00020138"/>
    </source>
</evidence>
<comment type="cofactor">
    <cofactor evidence="1 14">
        <name>Mg(2+)</name>
        <dbReference type="ChEBI" id="CHEBI:18420"/>
    </cofactor>
</comment>
<dbReference type="InterPro" id="IPR010121">
    <property type="entry name" value="Pyruvate_phosphate_dikinase"/>
</dbReference>
<feature type="binding site" evidence="13">
    <location>
        <position position="729"/>
    </location>
    <ligand>
        <name>substrate</name>
    </ligand>
</feature>
<dbReference type="InterPro" id="IPR008279">
    <property type="entry name" value="PEP-util_enz_mobile_dom"/>
</dbReference>
<accession>A0A7C3V049</accession>
<dbReference type="GO" id="GO:0005524">
    <property type="term" value="F:ATP binding"/>
    <property type="evidence" value="ECO:0007669"/>
    <property type="project" value="UniProtKB-KW"/>
</dbReference>
<evidence type="ECO:0000256" key="3">
    <source>
        <dbReference type="ARBA" id="ARBA00011994"/>
    </source>
</evidence>
<dbReference type="Gene3D" id="3.30.470.20">
    <property type="entry name" value="ATP-grasp fold, B domain"/>
    <property type="match status" value="1"/>
</dbReference>
<dbReference type="GO" id="GO:0050242">
    <property type="term" value="F:pyruvate, phosphate dikinase activity"/>
    <property type="evidence" value="ECO:0007669"/>
    <property type="project" value="UniProtKB-EC"/>
</dbReference>
<comment type="caution">
    <text evidence="18">The sequence shown here is derived from an EMBL/GenBank/DDBJ whole genome shotgun (WGS) entry which is preliminary data.</text>
</comment>
<dbReference type="PANTHER" id="PTHR22931">
    <property type="entry name" value="PHOSPHOENOLPYRUVATE DIKINASE-RELATED"/>
    <property type="match status" value="1"/>
</dbReference>
<dbReference type="InterPro" id="IPR023151">
    <property type="entry name" value="PEP_util_CS"/>
</dbReference>
<feature type="binding site" evidence="13">
    <location>
        <position position="546"/>
    </location>
    <ligand>
        <name>substrate</name>
    </ligand>
</feature>
<keyword evidence="5 18" id="KW-0808">Transferase</keyword>
<feature type="binding site" evidence="13">
    <location>
        <position position="751"/>
    </location>
    <ligand>
        <name>substrate</name>
    </ligand>
</feature>
<dbReference type="PROSITE" id="PS00370">
    <property type="entry name" value="PEP_ENZYMES_PHOS_SITE"/>
    <property type="match status" value="1"/>
</dbReference>
<feature type="binding site" evidence="14">
    <location>
        <position position="753"/>
    </location>
    <ligand>
        <name>Mg(2+)</name>
        <dbReference type="ChEBI" id="CHEBI:18420"/>
    </ligand>
</feature>
<dbReference type="Gene3D" id="1.20.80.30">
    <property type="match status" value="2"/>
</dbReference>
<dbReference type="InterPro" id="IPR040442">
    <property type="entry name" value="Pyrv_kinase-like_dom_sf"/>
</dbReference>
<dbReference type="InterPro" id="IPR002192">
    <property type="entry name" value="PPDK_AMP/ATP-bd"/>
</dbReference>
<dbReference type="Pfam" id="PF00391">
    <property type="entry name" value="PEP-utilizers"/>
    <property type="match status" value="1"/>
</dbReference>
<evidence type="ECO:0000256" key="9">
    <source>
        <dbReference type="ARBA" id="ARBA00022840"/>
    </source>
</evidence>
<dbReference type="PROSITE" id="PS00742">
    <property type="entry name" value="PEP_ENZYMES_2"/>
    <property type="match status" value="1"/>
</dbReference>
<dbReference type="GO" id="GO:0016301">
    <property type="term" value="F:kinase activity"/>
    <property type="evidence" value="ECO:0007669"/>
    <property type="project" value="UniProtKB-KW"/>
</dbReference>
<dbReference type="AlphaFoldDB" id="A0A7C3V049"/>
<dbReference type="InterPro" id="IPR036637">
    <property type="entry name" value="Phosphohistidine_dom_sf"/>
</dbReference>
<feature type="binding site" evidence="13">
    <location>
        <position position="750"/>
    </location>
    <ligand>
        <name>substrate</name>
    </ligand>
</feature>
<dbReference type="Gene3D" id="3.20.20.60">
    <property type="entry name" value="Phosphoenolpyruvate-binding domains"/>
    <property type="match status" value="1"/>
</dbReference>
<feature type="active site" description="Tele-phosphohistidine intermediate" evidence="12">
    <location>
        <position position="433"/>
    </location>
</feature>
<feature type="domain" description="Pyruvate phosphate dikinase AMP/ATP-binding" evidence="16">
    <location>
        <begin position="56"/>
        <end position="272"/>
    </location>
</feature>
<feature type="domain" description="PEP-utilising enzyme mobile" evidence="15">
    <location>
        <begin position="400"/>
        <end position="488"/>
    </location>
</feature>
<dbReference type="SUPFAM" id="SSF51621">
    <property type="entry name" value="Phosphoenolpyruvate/pyruvate domain"/>
    <property type="match status" value="1"/>
</dbReference>
<dbReference type="InterPro" id="IPR015813">
    <property type="entry name" value="Pyrv/PenolPyrv_kinase-like_dom"/>
</dbReference>
<dbReference type="EC" id="2.7.9.1" evidence="3"/>
<dbReference type="SUPFAM" id="SSF52009">
    <property type="entry name" value="Phosphohistidine domain"/>
    <property type="match status" value="1"/>
</dbReference>
<dbReference type="InterPro" id="IPR000121">
    <property type="entry name" value="PEP_util_C"/>
</dbReference>
<gene>
    <name evidence="18" type="ORF">ENX07_07065</name>
</gene>
<dbReference type="Gene3D" id="1.10.189.10">
    <property type="entry name" value="Pyruvate Phosphate Dikinase, domain 2"/>
    <property type="match status" value="1"/>
</dbReference>
<feature type="binding site" evidence="13">
    <location>
        <position position="752"/>
    </location>
    <ligand>
        <name>substrate</name>
    </ligand>
</feature>
<dbReference type="NCBIfam" id="NF004531">
    <property type="entry name" value="PRK05878.1"/>
    <property type="match status" value="1"/>
</dbReference>
<dbReference type="Pfam" id="PF01326">
    <property type="entry name" value="PPDK_N"/>
    <property type="match status" value="2"/>
</dbReference>
<evidence type="ECO:0000256" key="6">
    <source>
        <dbReference type="ARBA" id="ARBA00022723"/>
    </source>
</evidence>
<evidence type="ECO:0000256" key="7">
    <source>
        <dbReference type="ARBA" id="ARBA00022741"/>
    </source>
</evidence>
<dbReference type="Gene3D" id="3.50.30.10">
    <property type="entry name" value="Phosphohistidine domain"/>
    <property type="match status" value="1"/>
</dbReference>
<dbReference type="PIRSF" id="PIRSF000853">
    <property type="entry name" value="PPDK"/>
    <property type="match status" value="1"/>
</dbReference>
<keyword evidence="10 14" id="KW-0460">Magnesium</keyword>
<evidence type="ECO:0000256" key="12">
    <source>
        <dbReference type="PIRSR" id="PIRSR000853-1"/>
    </source>
</evidence>
<dbReference type="PANTHER" id="PTHR22931:SF9">
    <property type="entry name" value="PYRUVATE, PHOSPHATE DIKINASE 1, CHLOROPLASTIC"/>
    <property type="match status" value="1"/>
</dbReference>
<feature type="binding site" evidence="13">
    <location>
        <position position="753"/>
    </location>
    <ligand>
        <name>substrate</name>
    </ligand>
</feature>
<evidence type="ECO:0000256" key="14">
    <source>
        <dbReference type="PIRSR" id="PIRSR000853-3"/>
    </source>
</evidence>
<evidence type="ECO:0000313" key="18">
    <source>
        <dbReference type="EMBL" id="HGE99807.1"/>
    </source>
</evidence>
<sequence>MRRWVYFFDDELNLRGDELRSLLGGKGAGLYLLAKSNFRVPPFFIIAPEASVYYLREGRFPDGLEEEVKSGIRYLEEKTNKKFGGLENPLLLSVRSGAKFSMPGMMDTILNLGINDEIALILAKRFGEDFAFHLYQRFIEIFSDVVLGIKREEFLSLNLTGKEAIARYKKILRGRLPSDPETCLFLAISAVFKSWNNPRAIDYRRIYKIPDDLGTAVNIQAMVFGNLNEKSGTGVVFSRDPATGKKEIYGEFLLKAQGEDLVAGIRTPEPINKLQEHLPEVYEELKREVARIEREFRDMQDIEFTIEDGILYFLQTRAAKRSPQAKLKVAMDMLKEGLVSEEEVISKMTEEDLLSLLNPVFDPKVKYKPVAKGIPASPGCAVGEIVLSSERAISRAKEGKDVILVREFTKADEISGMEKAKGFLTTTGGKTSHAAVVARGMGKPCVVGASEIKIDEKKRRIYIPDPNNPKKIHQLKEGDFLSLNGSNGDIVLGKLPLVEPKMTGELEEFLSLCDKFRKLKVRANADKPEEALKARRWGAEGIGLARTEHMFFHPKRIKYFQMMILSEDNKQRKRFLQKLLPFQRKDFEGLFKAMAGQPVTIRTLDPPLHEFLPTSGKGIKKLAKEIRVKPSIIWKKVKELKEENPMMGFRGCRLGIAYPEITEMQARAIFLAACRLKKRGIPVLPEIMIPLTINEEEIKNQRALIEKVAEEVFKKTKVRVDYQVGTMIEVPRACLSAKTIAQFADFFSFGTNDLTQFVFGFSRDDYPRFLPYYFQNKILRDDPFITIDVEGLGRLVRMAVQEAREVKRDFKIGICGQHGGDPKSIEFCHKAGFTYVSCDTPLVPIARLVSAQVVIKEKGEVTGDLTR</sequence>
<evidence type="ECO:0000256" key="8">
    <source>
        <dbReference type="ARBA" id="ARBA00022777"/>
    </source>
</evidence>
<evidence type="ECO:0000259" key="15">
    <source>
        <dbReference type="Pfam" id="PF00391"/>
    </source>
</evidence>
<keyword evidence="7" id="KW-0547">Nucleotide-binding</keyword>
<feature type="domain" description="Pyruvate phosphate dikinase AMP/ATP-binding" evidence="16">
    <location>
        <begin position="283"/>
        <end position="336"/>
    </location>
</feature>